<dbReference type="Proteomes" id="UP000294746">
    <property type="component" value="Unassembled WGS sequence"/>
</dbReference>
<organism evidence="2 3">
    <name type="scientific">Baia soyae</name>
    <dbReference type="NCBI Taxonomy" id="1544746"/>
    <lineage>
        <taxon>Bacteria</taxon>
        <taxon>Bacillati</taxon>
        <taxon>Bacillota</taxon>
        <taxon>Bacilli</taxon>
        <taxon>Bacillales</taxon>
        <taxon>Thermoactinomycetaceae</taxon>
        <taxon>Baia</taxon>
    </lineage>
</organism>
<dbReference type="CDD" id="cd24032">
    <property type="entry name" value="ASKHA_NBD_TsaB"/>
    <property type="match status" value="1"/>
</dbReference>
<accession>A0A4V2SX91</accession>
<keyword evidence="3" id="KW-1185">Reference proteome</keyword>
<evidence type="ECO:0000259" key="1">
    <source>
        <dbReference type="Pfam" id="PF00814"/>
    </source>
</evidence>
<dbReference type="InterPro" id="IPR022496">
    <property type="entry name" value="T6A_TsaB"/>
</dbReference>
<dbReference type="RefSeq" id="WP_131849419.1">
    <property type="nucleotide sequence ID" value="NZ_SLXV01000034.1"/>
</dbReference>
<reference evidence="2 3" key="1">
    <citation type="submission" date="2019-03" db="EMBL/GenBank/DDBJ databases">
        <title>Genomic Encyclopedia of Type Strains, Phase IV (KMG-IV): sequencing the most valuable type-strain genomes for metagenomic binning, comparative biology and taxonomic classification.</title>
        <authorList>
            <person name="Goeker M."/>
        </authorList>
    </citation>
    <scope>NUCLEOTIDE SEQUENCE [LARGE SCALE GENOMIC DNA]</scope>
    <source>
        <strain evidence="2 3">DSM 46831</strain>
    </source>
</reference>
<dbReference type="InterPro" id="IPR043129">
    <property type="entry name" value="ATPase_NBD"/>
</dbReference>
<name>A0A4V2SX91_9BACL</name>
<protein>
    <submittedName>
        <fullName evidence="2">tRNA threonylcarbamoyladenosine biosynthesis protein TsaB</fullName>
    </submittedName>
</protein>
<evidence type="ECO:0000313" key="2">
    <source>
        <dbReference type="EMBL" id="TCP65336.1"/>
    </source>
</evidence>
<dbReference type="GO" id="GO:0005829">
    <property type="term" value="C:cytosol"/>
    <property type="evidence" value="ECO:0007669"/>
    <property type="project" value="TreeGrafter"/>
</dbReference>
<feature type="domain" description="Gcp-like" evidence="1">
    <location>
        <begin position="34"/>
        <end position="230"/>
    </location>
</feature>
<dbReference type="InterPro" id="IPR000905">
    <property type="entry name" value="Gcp-like_dom"/>
</dbReference>
<dbReference type="EMBL" id="SLXV01000034">
    <property type="protein sequence ID" value="TCP65336.1"/>
    <property type="molecule type" value="Genomic_DNA"/>
</dbReference>
<dbReference type="GO" id="GO:0002949">
    <property type="term" value="P:tRNA threonylcarbamoyladenosine modification"/>
    <property type="evidence" value="ECO:0007669"/>
    <property type="project" value="InterPro"/>
</dbReference>
<dbReference type="OrthoDB" id="9784166at2"/>
<evidence type="ECO:0000313" key="3">
    <source>
        <dbReference type="Proteomes" id="UP000294746"/>
    </source>
</evidence>
<proteinExistence type="predicted"/>
<gene>
    <name evidence="2" type="ORF">EDD57_13433</name>
</gene>
<dbReference type="PANTHER" id="PTHR11735:SF11">
    <property type="entry name" value="TRNA THREONYLCARBAMOYLADENOSINE BIOSYNTHESIS PROTEIN TSAB"/>
    <property type="match status" value="1"/>
</dbReference>
<dbReference type="SUPFAM" id="SSF53067">
    <property type="entry name" value="Actin-like ATPase domain"/>
    <property type="match status" value="2"/>
</dbReference>
<dbReference type="Pfam" id="PF00814">
    <property type="entry name" value="TsaD"/>
    <property type="match status" value="1"/>
</dbReference>
<sequence>MGLKILAIDTSTLVLGVAVVEEGKVLGEVTNNLYKTHSERLMPTVAGLLKDLSIKLQEITAISVTSGPGSYTGIRIGVTTAKTLAWTHDIPLYAESSLTVLAMNGKRFPGLVVPLLDARRNRVYTGVYRSNASGVNEVLGQQVLEITDLLEQCNRWKEPILFLGDDVSKFRSVIEETLGEEAHFGSPAENLPRASELGEMSLQRIMRGEEPLSQQFTLNYLQVTEAEANWLKKQKQGTGNDVN</sequence>
<dbReference type="PANTHER" id="PTHR11735">
    <property type="entry name" value="TRNA N6-ADENOSINE THREONYLCARBAMOYLTRANSFERASE"/>
    <property type="match status" value="1"/>
</dbReference>
<dbReference type="NCBIfam" id="TIGR03725">
    <property type="entry name" value="T6A_YeaZ"/>
    <property type="match status" value="1"/>
</dbReference>
<dbReference type="Gene3D" id="3.30.420.40">
    <property type="match status" value="2"/>
</dbReference>
<dbReference type="AlphaFoldDB" id="A0A4V2SX91"/>
<comment type="caution">
    <text evidence="2">The sequence shown here is derived from an EMBL/GenBank/DDBJ whole genome shotgun (WGS) entry which is preliminary data.</text>
</comment>